<comment type="caution">
    <text evidence="10">The sequence shown here is derived from an EMBL/GenBank/DDBJ whole genome shotgun (WGS) entry which is preliminary data.</text>
</comment>
<keyword evidence="8" id="KW-0119">Carbohydrate metabolism</keyword>
<sequence length="236" mass="26489">MDPYKSLREEAYEANMEIPRRSLALYTWGNVSAFDPKRALFAIKPSGVPYEKLRPADMVIVDLEGYTVDGSLNPSSDTKTHIVLYRTFMDIGGITHTHSTYAVAWAQAQLPVPVLGTTHADHCTHPIPCTDYIDREALKRDYEQETGNLIVETFSAQHLDPQEIPMVLVAGHGPFTWGSSAEKSVYHAAVLEEICKMAFITGLLNPRVEGLPAYIIQKHYDRKHGAHAYYGQRSDR</sequence>
<evidence type="ECO:0000313" key="10">
    <source>
        <dbReference type="EMBL" id="HFH28528.1"/>
    </source>
</evidence>
<organism evidence="10">
    <name type="scientific">Gracilinema caldarium</name>
    <dbReference type="NCBI Taxonomy" id="215591"/>
    <lineage>
        <taxon>Bacteria</taxon>
        <taxon>Pseudomonadati</taxon>
        <taxon>Spirochaetota</taxon>
        <taxon>Spirochaetia</taxon>
        <taxon>Spirochaetales</taxon>
        <taxon>Breznakiellaceae</taxon>
        <taxon>Gracilinema</taxon>
    </lineage>
</organism>
<dbReference type="EMBL" id="DSVL01000101">
    <property type="protein sequence ID" value="HFH28528.1"/>
    <property type="molecule type" value="Genomic_DNA"/>
</dbReference>
<dbReference type="InterPro" id="IPR036409">
    <property type="entry name" value="Aldolase_II/adducin_N_sf"/>
</dbReference>
<dbReference type="GO" id="GO:0005829">
    <property type="term" value="C:cytosol"/>
    <property type="evidence" value="ECO:0007669"/>
    <property type="project" value="TreeGrafter"/>
</dbReference>
<evidence type="ECO:0000256" key="2">
    <source>
        <dbReference type="ARBA" id="ARBA00001947"/>
    </source>
</evidence>
<dbReference type="SMART" id="SM01007">
    <property type="entry name" value="Aldolase_II"/>
    <property type="match status" value="1"/>
</dbReference>
<evidence type="ECO:0000256" key="4">
    <source>
        <dbReference type="ARBA" id="ARBA00013186"/>
    </source>
</evidence>
<comment type="similarity">
    <text evidence="3">Belongs to the aldolase class II family. AraD/FucA subfamily.</text>
</comment>
<evidence type="ECO:0000259" key="9">
    <source>
        <dbReference type="SMART" id="SM01007"/>
    </source>
</evidence>
<evidence type="ECO:0000256" key="3">
    <source>
        <dbReference type="ARBA" id="ARBA00010037"/>
    </source>
</evidence>
<reference evidence="10" key="1">
    <citation type="journal article" date="2020" name="mSystems">
        <title>Genome- and Community-Level Interaction Insights into Carbon Utilization and Element Cycling Functions of Hydrothermarchaeota in Hydrothermal Sediment.</title>
        <authorList>
            <person name="Zhou Z."/>
            <person name="Liu Y."/>
            <person name="Xu W."/>
            <person name="Pan J."/>
            <person name="Luo Z.H."/>
            <person name="Li M."/>
        </authorList>
    </citation>
    <scope>NUCLEOTIDE SEQUENCE [LARGE SCALE GENOMIC DNA]</scope>
    <source>
        <strain evidence="10">SpSt-503</strain>
    </source>
</reference>
<dbReference type="GO" id="GO:0016832">
    <property type="term" value="F:aldehyde-lyase activity"/>
    <property type="evidence" value="ECO:0007669"/>
    <property type="project" value="TreeGrafter"/>
</dbReference>
<dbReference type="EC" id="5.1.3.4" evidence="4"/>
<dbReference type="GO" id="GO:0008742">
    <property type="term" value="F:L-ribulose-phosphate 4-epimerase activity"/>
    <property type="evidence" value="ECO:0007669"/>
    <property type="project" value="UniProtKB-EC"/>
</dbReference>
<name>A0A7C3E001_9SPIR</name>
<dbReference type="PANTHER" id="PTHR22789:SF8">
    <property type="entry name" value="L-RIBULOSE-5-PHOSPHATE 4-EPIMERASE SGBE"/>
    <property type="match status" value="1"/>
</dbReference>
<dbReference type="AlphaFoldDB" id="A0A7C3E001"/>
<dbReference type="FunFam" id="3.40.225.10:FF:000001">
    <property type="entry name" value="L-ribulose-5-phosphate 4-epimerase UlaF"/>
    <property type="match status" value="1"/>
</dbReference>
<evidence type="ECO:0000256" key="6">
    <source>
        <dbReference type="ARBA" id="ARBA00022833"/>
    </source>
</evidence>
<feature type="domain" description="Class II aldolase/adducin N-terminal" evidence="9">
    <location>
        <begin position="9"/>
        <end position="199"/>
    </location>
</feature>
<protein>
    <recommendedName>
        <fullName evidence="4">L-ribulose-5-phosphate 4-epimerase</fullName>
        <ecNumber evidence="4">5.1.3.4</ecNumber>
    </recommendedName>
</protein>
<evidence type="ECO:0000256" key="8">
    <source>
        <dbReference type="ARBA" id="ARBA00023277"/>
    </source>
</evidence>
<keyword evidence="5" id="KW-0479">Metal-binding</keyword>
<evidence type="ECO:0000256" key="7">
    <source>
        <dbReference type="ARBA" id="ARBA00023235"/>
    </source>
</evidence>
<keyword evidence="6" id="KW-0862">Zinc</keyword>
<dbReference type="NCBIfam" id="NF006047">
    <property type="entry name" value="PRK08193.1"/>
    <property type="match status" value="1"/>
</dbReference>
<dbReference type="GO" id="GO:0046872">
    <property type="term" value="F:metal ion binding"/>
    <property type="evidence" value="ECO:0007669"/>
    <property type="project" value="UniProtKB-KW"/>
</dbReference>
<gene>
    <name evidence="10" type="primary">araD</name>
    <name evidence="10" type="ORF">ENS59_03320</name>
</gene>
<keyword evidence="7" id="KW-0413">Isomerase</keyword>
<dbReference type="PANTHER" id="PTHR22789">
    <property type="entry name" value="FUCULOSE PHOSPHATE ALDOLASE"/>
    <property type="match status" value="1"/>
</dbReference>
<evidence type="ECO:0000256" key="1">
    <source>
        <dbReference type="ARBA" id="ARBA00001726"/>
    </source>
</evidence>
<evidence type="ECO:0000256" key="5">
    <source>
        <dbReference type="ARBA" id="ARBA00022723"/>
    </source>
</evidence>
<proteinExistence type="inferred from homology"/>
<dbReference type="InterPro" id="IPR050197">
    <property type="entry name" value="Aldolase_class_II_sugar_metab"/>
</dbReference>
<dbReference type="Pfam" id="PF00596">
    <property type="entry name" value="Aldolase_II"/>
    <property type="match status" value="1"/>
</dbReference>
<dbReference type="GO" id="GO:0019323">
    <property type="term" value="P:pentose catabolic process"/>
    <property type="evidence" value="ECO:0007669"/>
    <property type="project" value="TreeGrafter"/>
</dbReference>
<comment type="cofactor">
    <cofactor evidence="2">
        <name>Zn(2+)</name>
        <dbReference type="ChEBI" id="CHEBI:29105"/>
    </cofactor>
</comment>
<dbReference type="InterPro" id="IPR001303">
    <property type="entry name" value="Aldolase_II/adducin_N"/>
</dbReference>
<comment type="catalytic activity">
    <reaction evidence="1">
        <text>L-ribulose 5-phosphate = D-xylulose 5-phosphate</text>
        <dbReference type="Rhea" id="RHEA:22368"/>
        <dbReference type="ChEBI" id="CHEBI:57737"/>
        <dbReference type="ChEBI" id="CHEBI:58226"/>
        <dbReference type="EC" id="5.1.3.4"/>
    </reaction>
</comment>
<accession>A0A7C3E001</accession>
<dbReference type="SUPFAM" id="SSF53639">
    <property type="entry name" value="AraD/HMP-PK domain-like"/>
    <property type="match status" value="1"/>
</dbReference>
<dbReference type="Gene3D" id="3.40.225.10">
    <property type="entry name" value="Class II aldolase/adducin N-terminal domain"/>
    <property type="match status" value="1"/>
</dbReference>